<accession>X1DZ84</accession>
<evidence type="ECO:0000313" key="1">
    <source>
        <dbReference type="EMBL" id="GAH25592.1"/>
    </source>
</evidence>
<feature type="non-terminal residue" evidence="1">
    <location>
        <position position="1"/>
    </location>
</feature>
<comment type="caution">
    <text evidence="1">The sequence shown here is derived from an EMBL/GenBank/DDBJ whole genome shotgun (WGS) entry which is preliminary data.</text>
</comment>
<sequence>DHGDPCDDIACPCRKAEADSWRDHGAVRH</sequence>
<name>X1DZ84_9ZZZZ</name>
<gene>
    <name evidence="1" type="ORF">S01H4_65439</name>
</gene>
<proteinExistence type="predicted"/>
<reference evidence="1" key="1">
    <citation type="journal article" date="2014" name="Front. Microbiol.">
        <title>High frequency of phylogenetically diverse reductive dehalogenase-homologous genes in deep subseafloor sedimentary metagenomes.</title>
        <authorList>
            <person name="Kawai M."/>
            <person name="Futagami T."/>
            <person name="Toyoda A."/>
            <person name="Takaki Y."/>
            <person name="Nishi S."/>
            <person name="Hori S."/>
            <person name="Arai W."/>
            <person name="Tsubouchi T."/>
            <person name="Morono Y."/>
            <person name="Uchiyama I."/>
            <person name="Ito T."/>
            <person name="Fujiyama A."/>
            <person name="Inagaki F."/>
            <person name="Takami H."/>
        </authorList>
    </citation>
    <scope>NUCLEOTIDE SEQUENCE</scope>
    <source>
        <strain evidence="1">Expedition CK06-06</strain>
    </source>
</reference>
<organism evidence="1">
    <name type="scientific">marine sediment metagenome</name>
    <dbReference type="NCBI Taxonomy" id="412755"/>
    <lineage>
        <taxon>unclassified sequences</taxon>
        <taxon>metagenomes</taxon>
        <taxon>ecological metagenomes</taxon>
    </lineage>
</organism>
<dbReference type="AlphaFoldDB" id="X1DZ84"/>
<protein>
    <submittedName>
        <fullName evidence="1">Uncharacterized protein</fullName>
    </submittedName>
</protein>
<dbReference type="EMBL" id="BART01040047">
    <property type="protein sequence ID" value="GAH25592.1"/>
    <property type="molecule type" value="Genomic_DNA"/>
</dbReference>